<dbReference type="GO" id="GO:0001764">
    <property type="term" value="P:neuron migration"/>
    <property type="evidence" value="ECO:0007669"/>
    <property type="project" value="InterPro"/>
</dbReference>
<dbReference type="GO" id="GO:0005768">
    <property type="term" value="C:endosome"/>
    <property type="evidence" value="ECO:0007669"/>
    <property type="project" value="TreeGrafter"/>
</dbReference>
<name>A0A3N0XWB2_ANAGA</name>
<evidence type="ECO:0000313" key="2">
    <source>
        <dbReference type="EMBL" id="ROJ92241.1"/>
    </source>
</evidence>
<feature type="domain" description="Astrotactin-1/2 Fn3" evidence="1">
    <location>
        <begin position="91"/>
        <end position="146"/>
    </location>
</feature>
<sequence length="199" mass="22330">MPSACVTSQRYTTFQSVLLATRGDSSTAPEGRLLMEIIAFLSPVPFILQAFKSATMSSYWCAGKGDVIENWCRCDLTALGKDGLPNCSPLRRPVLRLAPHLEPSSTMVALEWIDVEPLIGYRVSDYIIQHKRVEDPSEAEIYTAQETHPFTLHTSAVRYGSGEVFFRPLRGVNSHQEQLDSRDHKICLSDIAFLDFLCF</sequence>
<organism evidence="2 3">
    <name type="scientific">Anabarilius grahami</name>
    <name type="common">Kanglang fish</name>
    <name type="synonym">Barilius grahami</name>
    <dbReference type="NCBI Taxonomy" id="495550"/>
    <lineage>
        <taxon>Eukaryota</taxon>
        <taxon>Metazoa</taxon>
        <taxon>Chordata</taxon>
        <taxon>Craniata</taxon>
        <taxon>Vertebrata</taxon>
        <taxon>Euteleostomi</taxon>
        <taxon>Actinopterygii</taxon>
        <taxon>Neopterygii</taxon>
        <taxon>Teleostei</taxon>
        <taxon>Ostariophysi</taxon>
        <taxon>Cypriniformes</taxon>
        <taxon>Xenocyprididae</taxon>
        <taxon>Xenocypridinae</taxon>
        <taxon>Xenocypridinae incertae sedis</taxon>
        <taxon>Anabarilius</taxon>
    </lineage>
</organism>
<dbReference type="AlphaFoldDB" id="A0A3N0XWB2"/>
<protein>
    <submittedName>
        <fullName evidence="2">Astrotactin-2</fullName>
    </submittedName>
</protein>
<dbReference type="InterPro" id="IPR026995">
    <property type="entry name" value="Astrotactin"/>
</dbReference>
<dbReference type="PANTHER" id="PTHR16592">
    <property type="entry name" value="ASTROTACTIN-1-LIKE"/>
    <property type="match status" value="1"/>
</dbReference>
<dbReference type="EMBL" id="RJVU01058834">
    <property type="protein sequence ID" value="ROJ92241.1"/>
    <property type="molecule type" value="Genomic_DNA"/>
</dbReference>
<evidence type="ECO:0000313" key="3">
    <source>
        <dbReference type="Proteomes" id="UP000281406"/>
    </source>
</evidence>
<accession>A0A3N0XWB2</accession>
<keyword evidence="3" id="KW-1185">Reference proteome</keyword>
<dbReference type="InterPro" id="IPR045574">
    <property type="entry name" value="ASTN1_2_Fn3"/>
</dbReference>
<dbReference type="GO" id="GO:0007158">
    <property type="term" value="P:neuron cell-cell adhesion"/>
    <property type="evidence" value="ECO:0007669"/>
    <property type="project" value="TreeGrafter"/>
</dbReference>
<dbReference type="PANTHER" id="PTHR16592:SF2">
    <property type="entry name" value="ASTROTACTIN-2"/>
    <property type="match status" value="1"/>
</dbReference>
<gene>
    <name evidence="2" type="ORF">DPX16_7127</name>
</gene>
<reference evidence="2 3" key="1">
    <citation type="submission" date="2018-10" db="EMBL/GenBank/DDBJ databases">
        <title>Genome assembly for a Yunnan-Guizhou Plateau 3E fish, Anabarilius grahami (Regan), and its evolutionary and genetic applications.</title>
        <authorList>
            <person name="Jiang W."/>
        </authorList>
    </citation>
    <scope>NUCLEOTIDE SEQUENCE [LARGE SCALE GENOMIC DNA]</scope>
    <source>
        <strain evidence="2">AG-KIZ</strain>
        <tissue evidence="2">Muscle</tissue>
    </source>
</reference>
<dbReference type="GO" id="GO:0016020">
    <property type="term" value="C:membrane"/>
    <property type="evidence" value="ECO:0007669"/>
    <property type="project" value="TreeGrafter"/>
</dbReference>
<dbReference type="Pfam" id="PF19743">
    <property type="entry name" value="ASTN1_2_fn3"/>
    <property type="match status" value="1"/>
</dbReference>
<dbReference type="OrthoDB" id="9934301at2759"/>
<dbReference type="Proteomes" id="UP000281406">
    <property type="component" value="Unassembled WGS sequence"/>
</dbReference>
<comment type="caution">
    <text evidence="2">The sequence shown here is derived from an EMBL/GenBank/DDBJ whole genome shotgun (WGS) entry which is preliminary data.</text>
</comment>
<evidence type="ECO:0000259" key="1">
    <source>
        <dbReference type="Pfam" id="PF19743"/>
    </source>
</evidence>
<proteinExistence type="predicted"/>